<evidence type="ECO:0000256" key="1">
    <source>
        <dbReference type="SAM" id="MobiDB-lite"/>
    </source>
</evidence>
<evidence type="ECO:0000313" key="2">
    <source>
        <dbReference type="EMBL" id="CAE0835467.1"/>
    </source>
</evidence>
<name>A0A7S4GFJ2_9EUGL</name>
<feature type="region of interest" description="Disordered" evidence="1">
    <location>
        <begin position="77"/>
        <end position="102"/>
    </location>
</feature>
<organism evidence="2">
    <name type="scientific">Eutreptiella gymnastica</name>
    <dbReference type="NCBI Taxonomy" id="73025"/>
    <lineage>
        <taxon>Eukaryota</taxon>
        <taxon>Discoba</taxon>
        <taxon>Euglenozoa</taxon>
        <taxon>Euglenida</taxon>
        <taxon>Spirocuta</taxon>
        <taxon>Euglenophyceae</taxon>
        <taxon>Eutreptiales</taxon>
        <taxon>Eutreptiaceae</taxon>
        <taxon>Eutreptiella</taxon>
    </lineage>
</organism>
<sequence length="102" mass="11195">MAKCGAEKMWHRFLKTTAKLGTKLPDWATRKSIDREWWWLFSCGPLVGCSCVFEASGWLLGWLHIFPGGSWTLDVGHNGNAPPKSAENDTSKNGFGPSNAAA</sequence>
<gene>
    <name evidence="2" type="ORF">EGYM00163_LOCUS46816</name>
</gene>
<accession>A0A7S4GFJ2</accession>
<proteinExistence type="predicted"/>
<dbReference type="EMBL" id="HBJA01136145">
    <property type="protein sequence ID" value="CAE0835467.1"/>
    <property type="molecule type" value="Transcribed_RNA"/>
</dbReference>
<reference evidence="2" key="1">
    <citation type="submission" date="2021-01" db="EMBL/GenBank/DDBJ databases">
        <authorList>
            <person name="Corre E."/>
            <person name="Pelletier E."/>
            <person name="Niang G."/>
            <person name="Scheremetjew M."/>
            <person name="Finn R."/>
            <person name="Kale V."/>
            <person name="Holt S."/>
            <person name="Cochrane G."/>
            <person name="Meng A."/>
            <person name="Brown T."/>
            <person name="Cohen L."/>
        </authorList>
    </citation>
    <scope>NUCLEOTIDE SEQUENCE</scope>
    <source>
        <strain evidence="2">CCMP1594</strain>
    </source>
</reference>
<dbReference type="AlphaFoldDB" id="A0A7S4GFJ2"/>
<protein>
    <submittedName>
        <fullName evidence="2">Uncharacterized protein</fullName>
    </submittedName>
</protein>